<comment type="caution">
    <text evidence="17">The sequence shown here is derived from an EMBL/GenBank/DDBJ whole genome shotgun (WGS) entry which is preliminary data.</text>
</comment>
<keyword evidence="11" id="KW-0963">Cytoplasm</keyword>
<keyword evidence="6 11" id="KW-0547">Nucleotide-binding</keyword>
<evidence type="ECO:0000256" key="10">
    <source>
        <dbReference type="ARBA" id="ARBA00048344"/>
    </source>
</evidence>
<evidence type="ECO:0000256" key="6">
    <source>
        <dbReference type="ARBA" id="ARBA00022741"/>
    </source>
</evidence>
<feature type="region of interest" description="Flexible loop" evidence="11">
    <location>
        <begin position="99"/>
        <end position="109"/>
    </location>
</feature>
<comment type="subcellular location">
    <subcellularLocation>
        <location evidence="11 12">Cytoplasm</location>
    </subcellularLocation>
</comment>
<dbReference type="InterPro" id="IPR022636">
    <property type="entry name" value="S-AdoMet_synthetase_sfam"/>
</dbReference>
<evidence type="ECO:0000256" key="2">
    <source>
        <dbReference type="ARBA" id="ARBA00009685"/>
    </source>
</evidence>
<evidence type="ECO:0000256" key="4">
    <source>
        <dbReference type="ARBA" id="ARBA00022679"/>
    </source>
</evidence>
<dbReference type="FunFam" id="3.30.300.10:FF:000004">
    <property type="entry name" value="S-adenosylmethionine synthase"/>
    <property type="match status" value="1"/>
</dbReference>
<dbReference type="FunFam" id="3.30.300.10:FF:000001">
    <property type="entry name" value="S-adenosylmethionine synthase"/>
    <property type="match status" value="1"/>
</dbReference>
<feature type="binding site" description="in other chain" evidence="11">
    <location>
        <position position="56"/>
    </location>
    <ligand>
        <name>L-methionine</name>
        <dbReference type="ChEBI" id="CHEBI:57844"/>
        <note>ligand shared between two neighboring subunits</note>
    </ligand>
</feature>
<comment type="catalytic activity">
    <reaction evidence="10 11">
        <text>L-methionine + ATP + H2O = S-adenosyl-L-methionine + phosphate + diphosphate</text>
        <dbReference type="Rhea" id="RHEA:21080"/>
        <dbReference type="ChEBI" id="CHEBI:15377"/>
        <dbReference type="ChEBI" id="CHEBI:30616"/>
        <dbReference type="ChEBI" id="CHEBI:33019"/>
        <dbReference type="ChEBI" id="CHEBI:43474"/>
        <dbReference type="ChEBI" id="CHEBI:57844"/>
        <dbReference type="ChEBI" id="CHEBI:59789"/>
        <dbReference type="EC" id="2.5.1.6"/>
    </reaction>
</comment>
<feature type="binding site" description="in other chain" evidence="11">
    <location>
        <position position="99"/>
    </location>
    <ligand>
        <name>L-methionine</name>
        <dbReference type="ChEBI" id="CHEBI:57844"/>
        <note>ligand shared between two neighboring subunits</note>
    </ligand>
</feature>
<dbReference type="InterPro" id="IPR022629">
    <property type="entry name" value="S-AdoMet_synt_central"/>
</dbReference>
<dbReference type="GO" id="GO:0005737">
    <property type="term" value="C:cytoplasm"/>
    <property type="evidence" value="ECO:0007669"/>
    <property type="project" value="UniProtKB-SubCell"/>
</dbReference>
<dbReference type="Proteomes" id="UP000287176">
    <property type="component" value="Unassembled WGS sequence"/>
</dbReference>
<keyword evidence="4 11" id="KW-0808">Transferase</keyword>
<dbReference type="AlphaFoldDB" id="A0A432GPC6"/>
<feature type="binding site" description="in other chain" evidence="11">
    <location>
        <position position="272"/>
    </location>
    <ligand>
        <name>L-methionine</name>
        <dbReference type="ChEBI" id="CHEBI:57844"/>
        <note>ligand shared between two neighboring subunits</note>
    </ligand>
</feature>
<dbReference type="PROSITE" id="PS00377">
    <property type="entry name" value="ADOMET_SYNTHASE_2"/>
    <property type="match status" value="1"/>
</dbReference>
<comment type="pathway">
    <text evidence="1 11">Amino-acid biosynthesis; S-adenosyl-L-methionine biosynthesis; S-adenosyl-L-methionine from L-methionine: step 1/1.</text>
</comment>
<dbReference type="PROSITE" id="PS00376">
    <property type="entry name" value="ADOMET_SYNTHASE_1"/>
    <property type="match status" value="1"/>
</dbReference>
<comment type="subunit">
    <text evidence="11">Homotetramer; dimer of dimers.</text>
</comment>
<keyword evidence="3 11" id="KW-0554">One-carbon metabolism</keyword>
<feature type="binding site" description="in other chain" evidence="11">
    <location>
        <begin position="247"/>
        <end position="248"/>
    </location>
    <ligand>
        <name>ATP</name>
        <dbReference type="ChEBI" id="CHEBI:30616"/>
        <note>ligand shared between two neighboring subunits</note>
    </ligand>
</feature>
<dbReference type="CDD" id="cd18079">
    <property type="entry name" value="S-AdoMet_synt"/>
    <property type="match status" value="1"/>
</dbReference>
<evidence type="ECO:0000256" key="5">
    <source>
        <dbReference type="ARBA" id="ARBA00022723"/>
    </source>
</evidence>
<comment type="cofactor">
    <cofactor evidence="11">
        <name>Mg(2+)</name>
        <dbReference type="ChEBI" id="CHEBI:18420"/>
    </cofactor>
    <text evidence="11">Binds 2 divalent ions per subunit.</text>
</comment>
<comment type="cofactor">
    <cofactor evidence="11">
        <name>K(+)</name>
        <dbReference type="ChEBI" id="CHEBI:29103"/>
    </cofactor>
    <text evidence="11">Binds 1 potassium ion per subunit.</text>
</comment>
<feature type="domain" description="S-adenosylmethionine synthetase central" evidence="15">
    <location>
        <begin position="116"/>
        <end position="233"/>
    </location>
</feature>
<keyword evidence="9 11" id="KW-0630">Potassium</keyword>
<organism evidence="17 18">
    <name type="scientific">SAR324 cluster bacterium</name>
    <dbReference type="NCBI Taxonomy" id="2024889"/>
    <lineage>
        <taxon>Bacteria</taxon>
        <taxon>Deltaproteobacteria</taxon>
        <taxon>SAR324 cluster</taxon>
    </lineage>
</organism>
<evidence type="ECO:0000256" key="7">
    <source>
        <dbReference type="ARBA" id="ARBA00022840"/>
    </source>
</evidence>
<evidence type="ECO:0000256" key="11">
    <source>
        <dbReference type="HAMAP-Rule" id="MF_00086"/>
    </source>
</evidence>
<feature type="binding site" evidence="11">
    <location>
        <position position="264"/>
    </location>
    <ligand>
        <name>ATP</name>
        <dbReference type="ChEBI" id="CHEBI:30616"/>
        <note>ligand shared between two neighboring subunits</note>
    </ligand>
</feature>
<evidence type="ECO:0000259" key="14">
    <source>
        <dbReference type="Pfam" id="PF00438"/>
    </source>
</evidence>
<accession>A0A432GPC6</accession>
<dbReference type="UniPathway" id="UPA00315">
    <property type="reaction ID" value="UER00080"/>
</dbReference>
<protein>
    <recommendedName>
        <fullName evidence="11">S-adenosylmethionine synthase</fullName>
        <shortName evidence="11">AdoMet synthase</shortName>
        <ecNumber evidence="11">2.5.1.6</ecNumber>
    </recommendedName>
    <alternativeName>
        <fullName evidence="11">MAT</fullName>
    </alternativeName>
    <alternativeName>
        <fullName evidence="11">Methionine adenosyltransferase</fullName>
    </alternativeName>
</protein>
<evidence type="ECO:0000256" key="13">
    <source>
        <dbReference type="RuleBase" id="RU004462"/>
    </source>
</evidence>
<comment type="function">
    <text evidence="11">Catalyzes the formation of S-adenosylmethionine (AdoMet) from methionine and ATP. The overall synthetic reaction is composed of two sequential steps, AdoMet formation and the subsequent tripolyphosphate hydrolysis which occurs prior to release of AdoMet from the enzyme.</text>
</comment>
<reference evidence="17 18" key="1">
    <citation type="submission" date="2018-06" db="EMBL/GenBank/DDBJ databases">
        <title>Combined omics and stable isotope probing to characterize newly discovered Mariana Back-Arc vent microbial communities.</title>
        <authorList>
            <person name="Trembath-Reichert E."/>
            <person name="Huber J.A."/>
        </authorList>
    </citation>
    <scope>NUCLEOTIDE SEQUENCE [LARGE SCALE GENOMIC DNA]</scope>
    <source>
        <strain evidence="17">MAG 24</strain>
    </source>
</reference>
<proteinExistence type="inferred from homology"/>
<keyword evidence="8 11" id="KW-0460">Magnesium</keyword>
<evidence type="ECO:0000313" key="18">
    <source>
        <dbReference type="Proteomes" id="UP000287176"/>
    </source>
</evidence>
<dbReference type="PANTHER" id="PTHR11964">
    <property type="entry name" value="S-ADENOSYLMETHIONINE SYNTHETASE"/>
    <property type="match status" value="1"/>
</dbReference>
<dbReference type="Gene3D" id="3.30.300.10">
    <property type="match status" value="3"/>
</dbReference>
<feature type="binding site" evidence="11">
    <location>
        <position position="17"/>
    </location>
    <ligand>
        <name>Mg(2+)</name>
        <dbReference type="ChEBI" id="CHEBI:18420"/>
    </ligand>
</feature>
<keyword evidence="7 11" id="KW-0067">ATP-binding</keyword>
<dbReference type="SUPFAM" id="SSF55973">
    <property type="entry name" value="S-adenosylmethionine synthetase"/>
    <property type="match status" value="3"/>
</dbReference>
<gene>
    <name evidence="11" type="primary">metK</name>
    <name evidence="17" type="ORF">DSY94_04030</name>
</gene>
<evidence type="ECO:0000256" key="12">
    <source>
        <dbReference type="RuleBase" id="RU000542"/>
    </source>
</evidence>
<dbReference type="GO" id="GO:0006730">
    <property type="term" value="P:one-carbon metabolic process"/>
    <property type="evidence" value="ECO:0007669"/>
    <property type="project" value="UniProtKB-KW"/>
</dbReference>
<dbReference type="EC" id="2.5.1.6" evidence="11"/>
<feature type="binding site" evidence="11">
    <location>
        <position position="268"/>
    </location>
    <ligand>
        <name>ATP</name>
        <dbReference type="ChEBI" id="CHEBI:30616"/>
        <note>ligand shared between two neighboring subunits</note>
    </ligand>
</feature>
<feature type="domain" description="S-adenosylmethionine synthetase N-terminal" evidence="14">
    <location>
        <begin position="4"/>
        <end position="101"/>
    </location>
</feature>
<dbReference type="GO" id="GO:0004478">
    <property type="term" value="F:methionine adenosyltransferase activity"/>
    <property type="evidence" value="ECO:0007669"/>
    <property type="project" value="UniProtKB-UniRule"/>
</dbReference>
<dbReference type="GO" id="GO:0005524">
    <property type="term" value="F:ATP binding"/>
    <property type="evidence" value="ECO:0007669"/>
    <property type="project" value="UniProtKB-UniRule"/>
</dbReference>
<name>A0A432GPC6_9DELT</name>
<feature type="domain" description="S-adenosylmethionine synthetase C-terminal" evidence="16">
    <location>
        <begin position="235"/>
        <end position="373"/>
    </location>
</feature>
<dbReference type="InterPro" id="IPR022631">
    <property type="entry name" value="ADOMET_SYNTHASE_CS"/>
</dbReference>
<dbReference type="Pfam" id="PF02773">
    <property type="entry name" value="S-AdoMet_synt_C"/>
    <property type="match status" value="1"/>
</dbReference>
<feature type="binding site" description="in other chain" evidence="11">
    <location>
        <position position="15"/>
    </location>
    <ligand>
        <name>ATP</name>
        <dbReference type="ChEBI" id="CHEBI:30616"/>
        <note>ligand shared between two neighboring subunits</note>
    </ligand>
</feature>
<comment type="similarity">
    <text evidence="2 11 13">Belongs to the AdoMet synthase family.</text>
</comment>
<dbReference type="InterPro" id="IPR022628">
    <property type="entry name" value="S-AdoMet_synt_N"/>
</dbReference>
<dbReference type="GO" id="GO:0006556">
    <property type="term" value="P:S-adenosylmethionine biosynthetic process"/>
    <property type="evidence" value="ECO:0007669"/>
    <property type="project" value="UniProtKB-UniRule"/>
</dbReference>
<dbReference type="EMBL" id="QNZI01000107">
    <property type="protein sequence ID" value="RTZ85366.1"/>
    <property type="molecule type" value="Genomic_DNA"/>
</dbReference>
<dbReference type="InterPro" id="IPR022630">
    <property type="entry name" value="S-AdoMet_synt_C"/>
</dbReference>
<evidence type="ECO:0000256" key="1">
    <source>
        <dbReference type="ARBA" id="ARBA00005224"/>
    </source>
</evidence>
<dbReference type="FunFam" id="3.30.300.10:FF:000003">
    <property type="entry name" value="S-adenosylmethionine synthase"/>
    <property type="match status" value="1"/>
</dbReference>
<dbReference type="PIRSF" id="PIRSF000497">
    <property type="entry name" value="MAT"/>
    <property type="match status" value="1"/>
</dbReference>
<evidence type="ECO:0000256" key="3">
    <source>
        <dbReference type="ARBA" id="ARBA00022563"/>
    </source>
</evidence>
<comment type="caution">
    <text evidence="11">Lacks conserved residue(s) required for the propagation of feature annotation.</text>
</comment>
<feature type="binding site" evidence="11">
    <location>
        <position position="43"/>
    </location>
    <ligand>
        <name>K(+)</name>
        <dbReference type="ChEBI" id="CHEBI:29103"/>
    </ligand>
</feature>
<dbReference type="InterPro" id="IPR002133">
    <property type="entry name" value="S-AdoMet_synthetase"/>
</dbReference>
<evidence type="ECO:0000259" key="16">
    <source>
        <dbReference type="Pfam" id="PF02773"/>
    </source>
</evidence>
<dbReference type="HAMAP" id="MF_00086">
    <property type="entry name" value="S_AdoMet_synth1"/>
    <property type="match status" value="1"/>
</dbReference>
<dbReference type="Pfam" id="PF00438">
    <property type="entry name" value="S-AdoMet_synt_N"/>
    <property type="match status" value="1"/>
</dbReference>
<feature type="binding site" evidence="11">
    <location>
        <position position="241"/>
    </location>
    <ligand>
        <name>ATP</name>
        <dbReference type="ChEBI" id="CHEBI:30616"/>
        <note>ligand shared between two neighboring subunits</note>
    </ligand>
</feature>
<dbReference type="Pfam" id="PF02772">
    <property type="entry name" value="S-AdoMet_synt_M"/>
    <property type="match status" value="1"/>
</dbReference>
<dbReference type="NCBIfam" id="TIGR01034">
    <property type="entry name" value="metK"/>
    <property type="match status" value="1"/>
</dbReference>
<feature type="binding site" evidence="11">
    <location>
        <position position="241"/>
    </location>
    <ligand>
        <name>L-methionine</name>
        <dbReference type="ChEBI" id="CHEBI:57844"/>
        <note>ligand shared between two neighboring subunits</note>
    </ligand>
</feature>
<evidence type="ECO:0000256" key="8">
    <source>
        <dbReference type="ARBA" id="ARBA00022842"/>
    </source>
</evidence>
<sequence>MSEMLFTSESVTEGHPDKISDQISDAILDAMLDQDTASRVACETLVTTGMVVVAGEVTTKAWVDMQKVVRDTVQEIGYTDSNMGFDFNTCAVLISLDKQSPNIAQGVNEGEGAHTEQGAGDQGLMFGYACDETPELMPLPIQLAHRLTERLSHVRKDGTMDYLRPDGKSQVTVRYVDGMPKSVDAVVISTQHAEEVSQSQLHEDIKKNVISHVIPEKYLNDSTQYHINPTGIFVIGGPQGDCGLTGRKIIVDTYGGMGRHGGGAFSGKDPSKVDRSATYAARHVAKNVVAAGLASRCEVQLAYAIGVAEPVSVSVETFGTNKIDESKIIELIRNNFELKPAGLIRALNLLRPIYQKTAAYGHFGREVPEFTWEATDKANELKIQAGL</sequence>
<keyword evidence="5 11" id="KW-0479">Metal-binding</keyword>
<dbReference type="GO" id="GO:0000287">
    <property type="term" value="F:magnesium ion binding"/>
    <property type="evidence" value="ECO:0007669"/>
    <property type="project" value="UniProtKB-UniRule"/>
</dbReference>
<feature type="binding site" description="in other chain" evidence="11">
    <location>
        <begin position="166"/>
        <end position="168"/>
    </location>
    <ligand>
        <name>ATP</name>
        <dbReference type="ChEBI" id="CHEBI:30616"/>
        <note>ligand shared between two neighboring subunits</note>
    </ligand>
</feature>
<evidence type="ECO:0000256" key="9">
    <source>
        <dbReference type="ARBA" id="ARBA00022958"/>
    </source>
</evidence>
<evidence type="ECO:0000259" key="15">
    <source>
        <dbReference type="Pfam" id="PF02772"/>
    </source>
</evidence>
<evidence type="ECO:0000313" key="17">
    <source>
        <dbReference type="EMBL" id="RTZ85366.1"/>
    </source>
</evidence>